<evidence type="ECO:0000256" key="1">
    <source>
        <dbReference type="SAM" id="SignalP"/>
    </source>
</evidence>
<keyword evidence="1" id="KW-0732">Signal</keyword>
<evidence type="ECO:0000313" key="3">
    <source>
        <dbReference type="Proteomes" id="UP001610444"/>
    </source>
</evidence>
<comment type="caution">
    <text evidence="2">The sequence shown here is derived from an EMBL/GenBank/DDBJ whole genome shotgun (WGS) entry which is preliminary data.</text>
</comment>
<reference evidence="2 3" key="1">
    <citation type="submission" date="2024-07" db="EMBL/GenBank/DDBJ databases">
        <title>Section-level genome sequencing and comparative genomics of Aspergillus sections Usti and Cavernicolus.</title>
        <authorList>
            <consortium name="Lawrence Berkeley National Laboratory"/>
            <person name="Nybo J.L."/>
            <person name="Vesth T.C."/>
            <person name="Theobald S."/>
            <person name="Frisvad J.C."/>
            <person name="Larsen T.O."/>
            <person name="Kjaerboelling I."/>
            <person name="Rothschild-Mancinelli K."/>
            <person name="Lyhne E.K."/>
            <person name="Kogle M.E."/>
            <person name="Barry K."/>
            <person name="Clum A."/>
            <person name="Na H."/>
            <person name="Ledsgaard L."/>
            <person name="Lin J."/>
            <person name="Lipzen A."/>
            <person name="Kuo A."/>
            <person name="Riley R."/>
            <person name="Mondo S."/>
            <person name="LaButti K."/>
            <person name="Haridas S."/>
            <person name="Pangalinan J."/>
            <person name="Salamov A.A."/>
            <person name="Simmons B.A."/>
            <person name="Magnuson J.K."/>
            <person name="Chen J."/>
            <person name="Drula E."/>
            <person name="Henrissat B."/>
            <person name="Wiebenga A."/>
            <person name="Lubbers R.J."/>
            <person name="Gomes A.C."/>
            <person name="Macurrencykelacurrency M.R."/>
            <person name="Stajich J."/>
            <person name="Grigoriev I.V."/>
            <person name="Mortensen U.H."/>
            <person name="De vries R.P."/>
            <person name="Baker S.E."/>
            <person name="Andersen M.R."/>
        </authorList>
    </citation>
    <scope>NUCLEOTIDE SEQUENCE [LARGE SCALE GENOMIC DNA]</scope>
    <source>
        <strain evidence="2 3">CBS 756.74</strain>
    </source>
</reference>
<organism evidence="2 3">
    <name type="scientific">Aspergillus pseudodeflectus</name>
    <dbReference type="NCBI Taxonomy" id="176178"/>
    <lineage>
        <taxon>Eukaryota</taxon>
        <taxon>Fungi</taxon>
        <taxon>Dikarya</taxon>
        <taxon>Ascomycota</taxon>
        <taxon>Pezizomycotina</taxon>
        <taxon>Eurotiomycetes</taxon>
        <taxon>Eurotiomycetidae</taxon>
        <taxon>Eurotiales</taxon>
        <taxon>Aspergillaceae</taxon>
        <taxon>Aspergillus</taxon>
        <taxon>Aspergillus subgen. Nidulantes</taxon>
    </lineage>
</organism>
<dbReference type="GeneID" id="98155950"/>
<feature type="chain" id="PRO_5047247882" description="Secreted protein" evidence="1">
    <location>
        <begin position="19"/>
        <end position="150"/>
    </location>
</feature>
<proteinExistence type="predicted"/>
<dbReference type="EMBL" id="JBFXLR010000033">
    <property type="protein sequence ID" value="KAL2846263.1"/>
    <property type="molecule type" value="Genomic_DNA"/>
</dbReference>
<feature type="signal peptide" evidence="1">
    <location>
        <begin position="1"/>
        <end position="18"/>
    </location>
</feature>
<protein>
    <recommendedName>
        <fullName evidence="4">Secreted protein</fullName>
    </recommendedName>
</protein>
<name>A0ABR4K1R7_9EURO</name>
<gene>
    <name evidence="2" type="ORF">BJX68DRAFT_241082</name>
</gene>
<sequence length="150" mass="16652">MRCSDLSISIFILHSSLSCCTCTILRWSCTPADLLAVQYIVGIYQVQTQYTSLFLASLECQRLLVHLSYRQFSACHGDSTDGRTATLAMTSPESACHTHFSHLQINRTGTSFGRPLMRAHKIRLTGQELDAFAPEKKKTSAVCIHAQAVQ</sequence>
<accession>A0ABR4K1R7</accession>
<evidence type="ECO:0008006" key="4">
    <source>
        <dbReference type="Google" id="ProtNLM"/>
    </source>
</evidence>
<dbReference type="RefSeq" id="XP_070897078.1">
    <property type="nucleotide sequence ID" value="XM_071040786.1"/>
</dbReference>
<dbReference type="Proteomes" id="UP001610444">
    <property type="component" value="Unassembled WGS sequence"/>
</dbReference>
<keyword evidence="3" id="KW-1185">Reference proteome</keyword>
<dbReference type="PROSITE" id="PS51257">
    <property type="entry name" value="PROKAR_LIPOPROTEIN"/>
    <property type="match status" value="1"/>
</dbReference>
<evidence type="ECO:0000313" key="2">
    <source>
        <dbReference type="EMBL" id="KAL2846263.1"/>
    </source>
</evidence>